<dbReference type="KEGG" id="scu:SCE1572_06260"/>
<evidence type="ECO:0000313" key="2">
    <source>
        <dbReference type="EMBL" id="AGP34134.1"/>
    </source>
</evidence>
<gene>
    <name evidence="2" type="ORF">SCE1572_06260</name>
</gene>
<dbReference type="AlphaFoldDB" id="S4XNJ1"/>
<reference evidence="2 3" key="1">
    <citation type="journal article" date="2013" name="Sci. Rep.">
        <title>Extraordinary expansion of a Sorangium cellulosum genome from an alkaline milieu.</title>
        <authorList>
            <person name="Han K."/>
            <person name="Li Z.F."/>
            <person name="Peng R."/>
            <person name="Zhu L.P."/>
            <person name="Zhou T."/>
            <person name="Wang L.G."/>
            <person name="Li S.G."/>
            <person name="Zhang X.B."/>
            <person name="Hu W."/>
            <person name="Wu Z.H."/>
            <person name="Qin N."/>
            <person name="Li Y.Z."/>
        </authorList>
    </citation>
    <scope>NUCLEOTIDE SEQUENCE [LARGE SCALE GENOMIC DNA]</scope>
    <source>
        <strain evidence="2 3">So0157-2</strain>
    </source>
</reference>
<dbReference type="HOGENOM" id="CLU_3383830_0_0_7"/>
<protein>
    <submittedName>
        <fullName evidence="2">Uncharacterized protein</fullName>
    </submittedName>
</protein>
<evidence type="ECO:0000256" key="1">
    <source>
        <dbReference type="SAM" id="MobiDB-lite"/>
    </source>
</evidence>
<sequence length="33" mass="3456">MWSSAHTDGLGPRSRTSTLARSLSSPIAGRAEV</sequence>
<dbReference type="EMBL" id="CP003969">
    <property type="protein sequence ID" value="AGP34134.1"/>
    <property type="molecule type" value="Genomic_DNA"/>
</dbReference>
<dbReference type="Proteomes" id="UP000014803">
    <property type="component" value="Chromosome"/>
</dbReference>
<accession>S4XNJ1</accession>
<feature type="region of interest" description="Disordered" evidence="1">
    <location>
        <begin position="1"/>
        <end position="33"/>
    </location>
</feature>
<feature type="compositionally biased region" description="Low complexity" evidence="1">
    <location>
        <begin position="13"/>
        <end position="25"/>
    </location>
</feature>
<name>S4XNJ1_SORCE</name>
<organism evidence="2 3">
    <name type="scientific">Sorangium cellulosum So0157-2</name>
    <dbReference type="NCBI Taxonomy" id="1254432"/>
    <lineage>
        <taxon>Bacteria</taxon>
        <taxon>Pseudomonadati</taxon>
        <taxon>Myxococcota</taxon>
        <taxon>Polyangia</taxon>
        <taxon>Polyangiales</taxon>
        <taxon>Polyangiaceae</taxon>
        <taxon>Sorangium</taxon>
    </lineage>
</organism>
<evidence type="ECO:0000313" key="3">
    <source>
        <dbReference type="Proteomes" id="UP000014803"/>
    </source>
</evidence>
<proteinExistence type="predicted"/>